<dbReference type="OrthoDB" id="7570189at2"/>
<keyword evidence="2" id="KW-1185">Reference proteome</keyword>
<gene>
    <name evidence="1" type="ORF">SAMN04515678_101492</name>
</gene>
<protein>
    <submittedName>
        <fullName evidence="1">Head-tail adaptor</fullName>
    </submittedName>
</protein>
<proteinExistence type="predicted"/>
<dbReference type="EMBL" id="FOMS01000001">
    <property type="protein sequence ID" value="SFD53944.1"/>
    <property type="molecule type" value="Genomic_DNA"/>
</dbReference>
<name>A0A1I1T5N9_9RHOB</name>
<accession>A0A1I1T5N9</accession>
<evidence type="ECO:0000313" key="1">
    <source>
        <dbReference type="EMBL" id="SFD53944.1"/>
    </source>
</evidence>
<dbReference type="Proteomes" id="UP000325289">
    <property type="component" value="Unassembled WGS sequence"/>
</dbReference>
<dbReference type="InterPro" id="IPR038666">
    <property type="entry name" value="SSP1_head-tail_sf"/>
</dbReference>
<organism evidence="1 2">
    <name type="scientific">Roseivivax sediminis</name>
    <dbReference type="NCBI Taxonomy" id="936889"/>
    <lineage>
        <taxon>Bacteria</taxon>
        <taxon>Pseudomonadati</taxon>
        <taxon>Pseudomonadota</taxon>
        <taxon>Alphaproteobacteria</taxon>
        <taxon>Rhodobacterales</taxon>
        <taxon>Roseobacteraceae</taxon>
        <taxon>Roseivivax</taxon>
    </lineage>
</organism>
<dbReference type="Pfam" id="PF05521">
    <property type="entry name" value="Phage_HCP"/>
    <property type="match status" value="1"/>
</dbReference>
<dbReference type="AlphaFoldDB" id="A0A1I1T5N9"/>
<dbReference type="RefSeq" id="WP_149754280.1">
    <property type="nucleotide sequence ID" value="NZ_FOMS01000001.1"/>
</dbReference>
<dbReference type="Gene3D" id="2.40.10.270">
    <property type="entry name" value="Bacteriophage SPP1 head-tail adaptor protein"/>
    <property type="match status" value="1"/>
</dbReference>
<evidence type="ECO:0000313" key="2">
    <source>
        <dbReference type="Proteomes" id="UP000325289"/>
    </source>
</evidence>
<dbReference type="InterPro" id="IPR008767">
    <property type="entry name" value="Phage_SPP1_head-tail_adaptor"/>
</dbReference>
<sequence length="112" mass="11864">MSAPRLTCELTLEAPQKLPDGAGGFAETWQALGTLWGAVEARSGRDGGSAGGPVALTSYRIIVRGAPMGDPARPAPGQRFVFETRRFVIEAVAERDPAGRYLTCFAEEEIAA</sequence>
<reference evidence="1 2" key="1">
    <citation type="submission" date="2016-10" db="EMBL/GenBank/DDBJ databases">
        <authorList>
            <person name="Varghese N."/>
            <person name="Submissions S."/>
        </authorList>
    </citation>
    <scope>NUCLEOTIDE SEQUENCE [LARGE SCALE GENOMIC DNA]</scope>
    <source>
        <strain evidence="2">YIM D21,KCTC 23444,ACCC 10710</strain>
    </source>
</reference>